<evidence type="ECO:0000313" key="6">
    <source>
        <dbReference type="EMBL" id="GEN31855.1"/>
    </source>
</evidence>
<dbReference type="GO" id="GO:0005886">
    <property type="term" value="C:plasma membrane"/>
    <property type="evidence" value="ECO:0007669"/>
    <property type="project" value="UniProtKB-SubCell"/>
</dbReference>
<name>A0A511UYY7_9BACI</name>
<dbReference type="RefSeq" id="WP_146938236.1">
    <property type="nucleotide sequence ID" value="NZ_BJXW01000023.1"/>
</dbReference>
<accession>A0A511UYY7</accession>
<gene>
    <name evidence="6" type="primary">spoVAF</name>
    <name evidence="6" type="ORF">CQU01_20930</name>
</gene>
<keyword evidence="5" id="KW-0812">Transmembrane</keyword>
<reference evidence="6 7" key="1">
    <citation type="submission" date="2019-07" db="EMBL/GenBank/DDBJ databases">
        <title>Whole genome shotgun sequence of Cerasibacillus quisquiliarum NBRC 102429.</title>
        <authorList>
            <person name="Hosoyama A."/>
            <person name="Uohara A."/>
            <person name="Ohji S."/>
            <person name="Ichikawa N."/>
        </authorList>
    </citation>
    <scope>NUCLEOTIDE SEQUENCE [LARGE SCALE GENOMIC DNA]</scope>
    <source>
        <strain evidence="6 7">NBRC 102429</strain>
    </source>
</reference>
<keyword evidence="5" id="KW-1133">Transmembrane helix</keyword>
<evidence type="ECO:0000256" key="3">
    <source>
        <dbReference type="ARBA" id="ARBA00023136"/>
    </source>
</evidence>
<evidence type="ECO:0000313" key="7">
    <source>
        <dbReference type="Proteomes" id="UP000321491"/>
    </source>
</evidence>
<proteinExistence type="inferred from homology"/>
<keyword evidence="7" id="KW-1185">Reference proteome</keyword>
<dbReference type="AlphaFoldDB" id="A0A511UYY7"/>
<sequence length="487" mass="55435">MKKIYRDVKDVEKYMKQRIGLEKSFDVGVRHFIVLNKKLQLYFVNGLIDSIIISRILEELVSLNNDERHNKRDVVDVIENRLIHEQVSRVETMDEAVDQILTGLIAIFIDGQKYAFIIDVRNYPGRNPEEPDTERVIRGSRDGYTENIIENTGLTRRRIKDERLRNEMFAIGERSKTDVCISYIEDIANDSFIDVVKQKINEIDTDGIPMADKTLEEFILGGKWSPFPMVRYTERPDVVARHLMDGHVVVFVDTSPTVIILPTTYFNCLEHAEEYRQAPAAGTFIRWIRLFAVLGSLFLLPLWLLFAMEPSLLPPELSFIGPKEEGNVPIALQIILADIGVEFLRMAAVHTPTPLATAMGLIAAVLIGQIAVDVGLLSSEVILYVAISTIGSYVTPSYELSIANKIVKLFLVITTALFGVSGFMIGTLLVLIYLVRLKAFKTPYMWPFIPFDLRGMWHFIMRLPVPLLNIRPEIVHPKNQFSQSNKK</sequence>
<dbReference type="PANTHER" id="PTHR22550">
    <property type="entry name" value="SPORE GERMINATION PROTEIN"/>
    <property type="match status" value="1"/>
</dbReference>
<comment type="similarity">
    <text evidence="2 4">Belongs to the GerABKA family.</text>
</comment>
<dbReference type="InterPro" id="IPR050768">
    <property type="entry name" value="UPF0353/GerABKA_families"/>
</dbReference>
<feature type="transmembrane region" description="Helical" evidence="5">
    <location>
        <begin position="287"/>
        <end position="308"/>
    </location>
</feature>
<dbReference type="InterPro" id="IPR004995">
    <property type="entry name" value="Spore_Ger"/>
</dbReference>
<dbReference type="PANTHER" id="PTHR22550:SF9">
    <property type="entry name" value="STAGE V SPORULATION PROTEIN AF"/>
    <property type="match status" value="1"/>
</dbReference>
<evidence type="ECO:0000256" key="2">
    <source>
        <dbReference type="ARBA" id="ARBA00005278"/>
    </source>
</evidence>
<comment type="caution">
    <text evidence="6">The sequence shown here is derived from an EMBL/GenBank/DDBJ whole genome shotgun (WGS) entry which is preliminary data.</text>
</comment>
<comment type="subcellular location">
    <subcellularLocation>
        <location evidence="4">Cell membrane</location>
    </subcellularLocation>
    <subcellularLocation>
        <location evidence="1">Membrane</location>
        <topology evidence="1">Multi-pass membrane protein</topology>
    </subcellularLocation>
</comment>
<evidence type="ECO:0000256" key="1">
    <source>
        <dbReference type="ARBA" id="ARBA00004141"/>
    </source>
</evidence>
<dbReference type="Proteomes" id="UP000321491">
    <property type="component" value="Unassembled WGS sequence"/>
</dbReference>
<feature type="transmembrane region" description="Helical" evidence="5">
    <location>
        <begin position="407"/>
        <end position="435"/>
    </location>
</feature>
<dbReference type="EMBL" id="BJXW01000023">
    <property type="protein sequence ID" value="GEN31855.1"/>
    <property type="molecule type" value="Genomic_DNA"/>
</dbReference>
<keyword evidence="3 4" id="KW-0472">Membrane</keyword>
<organism evidence="6 7">
    <name type="scientific">Cerasibacillus quisquiliarum</name>
    <dbReference type="NCBI Taxonomy" id="227865"/>
    <lineage>
        <taxon>Bacteria</taxon>
        <taxon>Bacillati</taxon>
        <taxon>Bacillota</taxon>
        <taxon>Bacilli</taxon>
        <taxon>Bacillales</taxon>
        <taxon>Bacillaceae</taxon>
        <taxon>Cerasibacillus</taxon>
    </lineage>
</organism>
<evidence type="ECO:0000256" key="4">
    <source>
        <dbReference type="PIRNR" id="PIRNR005690"/>
    </source>
</evidence>
<dbReference type="GO" id="GO:0009847">
    <property type="term" value="P:spore germination"/>
    <property type="evidence" value="ECO:0007669"/>
    <property type="project" value="UniProtKB-UniRule"/>
</dbReference>
<protein>
    <submittedName>
        <fullName evidence="6">Stage V sporulation protein AF</fullName>
    </submittedName>
</protein>
<evidence type="ECO:0000256" key="5">
    <source>
        <dbReference type="SAM" id="Phobius"/>
    </source>
</evidence>
<dbReference type="PIRSF" id="PIRSF005690">
    <property type="entry name" value="GerBA"/>
    <property type="match status" value="1"/>
</dbReference>
<dbReference type="Pfam" id="PF03323">
    <property type="entry name" value="GerA"/>
    <property type="match status" value="1"/>
</dbReference>
<dbReference type="OrthoDB" id="9772630at2"/>